<dbReference type="SUPFAM" id="SSF51905">
    <property type="entry name" value="FAD/NAD(P)-binding domain"/>
    <property type="match status" value="1"/>
</dbReference>
<gene>
    <name evidence="2" type="ORF">S01H1_33738</name>
</gene>
<proteinExistence type="predicted"/>
<dbReference type="InterPro" id="IPR036188">
    <property type="entry name" value="FAD/NAD-bd_sf"/>
</dbReference>
<name>X0V439_9ZZZZ</name>
<evidence type="ECO:0000259" key="1">
    <source>
        <dbReference type="Pfam" id="PF01266"/>
    </source>
</evidence>
<evidence type="ECO:0000313" key="2">
    <source>
        <dbReference type="EMBL" id="GAG12909.1"/>
    </source>
</evidence>
<reference evidence="2" key="1">
    <citation type="journal article" date="2014" name="Front. Microbiol.">
        <title>High frequency of phylogenetically diverse reductive dehalogenase-homologous genes in deep subseafloor sedimentary metagenomes.</title>
        <authorList>
            <person name="Kawai M."/>
            <person name="Futagami T."/>
            <person name="Toyoda A."/>
            <person name="Takaki Y."/>
            <person name="Nishi S."/>
            <person name="Hori S."/>
            <person name="Arai W."/>
            <person name="Tsubouchi T."/>
            <person name="Morono Y."/>
            <person name="Uchiyama I."/>
            <person name="Ito T."/>
            <person name="Fujiyama A."/>
            <person name="Inagaki F."/>
            <person name="Takami H."/>
        </authorList>
    </citation>
    <scope>NUCLEOTIDE SEQUENCE</scope>
    <source>
        <strain evidence="2">Expedition CK06-06</strain>
    </source>
</reference>
<dbReference type="Gene3D" id="3.30.9.10">
    <property type="entry name" value="D-Amino Acid Oxidase, subunit A, domain 2"/>
    <property type="match status" value="1"/>
</dbReference>
<dbReference type="EMBL" id="BARS01020957">
    <property type="protein sequence ID" value="GAG12909.1"/>
    <property type="molecule type" value="Genomic_DNA"/>
</dbReference>
<dbReference type="Pfam" id="PF01266">
    <property type="entry name" value="DAO"/>
    <property type="match status" value="1"/>
</dbReference>
<dbReference type="PANTHER" id="PTHR42720:SF1">
    <property type="entry name" value="GLYCEROL 3-PHOSPHATE OXIDASE"/>
    <property type="match status" value="1"/>
</dbReference>
<sequence>GQKLKVLEELKAQGEANRVRDLKIIKDNCLFQMESNLTREAKAALYTPTVGIVPPYELTIALAENAQQNGVRIFLDAKVKNITSVDEKVKCVETTRGFILADYVINAAGLFAGVLTAGVAQQ</sequence>
<dbReference type="Gene3D" id="3.50.50.60">
    <property type="entry name" value="FAD/NAD(P)-binding domain"/>
    <property type="match status" value="1"/>
</dbReference>
<dbReference type="InterPro" id="IPR006076">
    <property type="entry name" value="FAD-dep_OxRdtase"/>
</dbReference>
<dbReference type="AlphaFoldDB" id="X0V439"/>
<accession>X0V439</accession>
<protein>
    <recommendedName>
        <fullName evidence="1">FAD dependent oxidoreductase domain-containing protein</fullName>
    </recommendedName>
</protein>
<feature type="non-terminal residue" evidence="2">
    <location>
        <position position="1"/>
    </location>
</feature>
<comment type="caution">
    <text evidence="2">The sequence shown here is derived from an EMBL/GenBank/DDBJ whole genome shotgun (WGS) entry which is preliminary data.</text>
</comment>
<feature type="domain" description="FAD dependent oxidoreductase" evidence="1">
    <location>
        <begin position="7"/>
        <end position="116"/>
    </location>
</feature>
<dbReference type="PANTHER" id="PTHR42720">
    <property type="entry name" value="GLYCEROL-3-PHOSPHATE DEHYDROGENASE"/>
    <property type="match status" value="1"/>
</dbReference>
<dbReference type="InterPro" id="IPR052745">
    <property type="entry name" value="G3P_Oxidase/Oxidoreductase"/>
</dbReference>
<organism evidence="2">
    <name type="scientific">marine sediment metagenome</name>
    <dbReference type="NCBI Taxonomy" id="412755"/>
    <lineage>
        <taxon>unclassified sequences</taxon>
        <taxon>metagenomes</taxon>
        <taxon>ecological metagenomes</taxon>
    </lineage>
</organism>